<gene>
    <name evidence="1" type="ORF">PsorP6_005157</name>
</gene>
<name>A0ACC0W3M5_9STRA</name>
<comment type="caution">
    <text evidence="1">The sequence shown here is derived from an EMBL/GenBank/DDBJ whole genome shotgun (WGS) entry which is preliminary data.</text>
</comment>
<dbReference type="Proteomes" id="UP001163321">
    <property type="component" value="Chromosome 4"/>
</dbReference>
<sequence length="593" mass="65530">MDQLEHEYLRKARRKAPSSDYFDKVESDEEEKSVAFHATDTREDEVDPLDAFMVGIDAQVTQERNATPKQVLEKPPILQHEDDDVDTYNEHNVPTHILERSDSDEEVYATAKQLDAVAPGHTRTKHTKHTLPPVDHSTIAYKPFRKNFWLPDTSTPVLPARDVATLRSELNIVVDDETVRAPVRSFTHLPLDATLVSTLTQRGFGTPTPIQAQTLPLALAGRDVLGMATTGSGKTLAFVLPLVRHVTAQTRRVDGPQALVLAPTRELAHQVSVQTKVFLAAYHASCIVLSGGTAKWPQVQALHRGVDVIVATPGRLLDLMQTHKVRLERVTFVVLDEADRMFDLGFASHVRTLLSHVRPDRQTLLFAATFPSHLERLARQVLTTPVKVTIGAVGHANEHVHQVPVVLATRDAKCAWLTTHVSSLRPTDRVLVFVATKAACEALAHTLRAVGAVACLHGDHAQQERTLALQQFKTGACRVVVATDVAARGLDLHVTTVINFDVAKSMDIHVHRIGRTGRRGHEGTAYTLVTPHDTHFAVRLVKQLGETGHVIPPDLRAVAQGPRRRPGLTQDEDSRRGRKRSRSRSVSQRPTHG</sequence>
<keyword evidence="2" id="KW-1185">Reference proteome</keyword>
<protein>
    <submittedName>
        <fullName evidence="1">Uncharacterized protein</fullName>
    </submittedName>
</protein>
<reference evidence="1 2" key="1">
    <citation type="journal article" date="2022" name="bioRxiv">
        <title>The genome of the oomycete Peronosclerospora sorghi, a cosmopolitan pathogen of maize and sorghum, is inflated with dispersed pseudogenes.</title>
        <authorList>
            <person name="Fletcher K."/>
            <person name="Martin F."/>
            <person name="Isakeit T."/>
            <person name="Cavanaugh K."/>
            <person name="Magill C."/>
            <person name="Michelmore R."/>
        </authorList>
    </citation>
    <scope>NUCLEOTIDE SEQUENCE [LARGE SCALE GENOMIC DNA]</scope>
    <source>
        <strain evidence="1">P6</strain>
    </source>
</reference>
<organism evidence="1 2">
    <name type="scientific">Peronosclerospora sorghi</name>
    <dbReference type="NCBI Taxonomy" id="230839"/>
    <lineage>
        <taxon>Eukaryota</taxon>
        <taxon>Sar</taxon>
        <taxon>Stramenopiles</taxon>
        <taxon>Oomycota</taxon>
        <taxon>Peronosporomycetes</taxon>
        <taxon>Peronosporales</taxon>
        <taxon>Peronosporaceae</taxon>
        <taxon>Peronosclerospora</taxon>
    </lineage>
</organism>
<dbReference type="EMBL" id="CM047583">
    <property type="protein sequence ID" value="KAI9912306.1"/>
    <property type="molecule type" value="Genomic_DNA"/>
</dbReference>
<evidence type="ECO:0000313" key="1">
    <source>
        <dbReference type="EMBL" id="KAI9912306.1"/>
    </source>
</evidence>
<evidence type="ECO:0000313" key="2">
    <source>
        <dbReference type="Proteomes" id="UP001163321"/>
    </source>
</evidence>
<accession>A0ACC0W3M5</accession>
<proteinExistence type="predicted"/>